<proteinExistence type="inferred from homology"/>
<dbReference type="SMART" id="SM00642">
    <property type="entry name" value="Aamy"/>
    <property type="match status" value="1"/>
</dbReference>
<evidence type="ECO:0000256" key="4">
    <source>
        <dbReference type="ARBA" id="ARBA00050879"/>
    </source>
</evidence>
<dbReference type="InterPro" id="IPR032091">
    <property type="entry name" value="Malt_amylase-like_C"/>
</dbReference>
<keyword evidence="11" id="KW-0472">Membrane</keyword>
<dbReference type="AlphaFoldDB" id="A0A6L2ZZ95"/>
<comment type="catalytic activity">
    <reaction evidence="4">
        <text>Hydrolysis of (1-&gt;6)-alpha-D-glucosidic linkages in (1-&gt;6)-alpha-D-glucans and derived oligosaccharides.</text>
        <dbReference type="EC" id="3.2.1.70"/>
    </reaction>
</comment>
<evidence type="ECO:0000256" key="11">
    <source>
        <dbReference type="SAM" id="Phobius"/>
    </source>
</evidence>
<accession>A0A6L2ZZ95</accession>
<dbReference type="Pfam" id="PF00128">
    <property type="entry name" value="Alpha-amylase"/>
    <property type="match status" value="1"/>
</dbReference>
<dbReference type="Gene3D" id="2.60.40.1180">
    <property type="entry name" value="Golgi alpha-mannosidase II"/>
    <property type="match status" value="1"/>
</dbReference>
<dbReference type="CDD" id="cd11333">
    <property type="entry name" value="AmyAc_SI_OligoGlu_DGase"/>
    <property type="match status" value="1"/>
</dbReference>
<evidence type="ECO:0000313" key="14">
    <source>
        <dbReference type="Proteomes" id="UP000504756"/>
    </source>
</evidence>
<keyword evidence="11" id="KW-0812">Transmembrane</keyword>
<dbReference type="PANTHER" id="PTHR10357:SF179">
    <property type="entry name" value="NEUTRAL AND BASIC AMINO ACID TRANSPORT PROTEIN RBAT"/>
    <property type="match status" value="1"/>
</dbReference>
<dbReference type="SUPFAM" id="SSF51011">
    <property type="entry name" value="Glycosyl hydrolase domain"/>
    <property type="match status" value="1"/>
</dbReference>
<evidence type="ECO:0000256" key="10">
    <source>
        <dbReference type="ARBA" id="ARBA00082008"/>
    </source>
</evidence>
<evidence type="ECO:0000259" key="12">
    <source>
        <dbReference type="SMART" id="SM00642"/>
    </source>
</evidence>
<dbReference type="InterPro" id="IPR045857">
    <property type="entry name" value="O16G_dom_2"/>
</dbReference>
<evidence type="ECO:0000256" key="2">
    <source>
        <dbReference type="ARBA" id="ARBA00022801"/>
    </source>
</evidence>
<dbReference type="Pfam" id="PF16657">
    <property type="entry name" value="Malt_amylase_C"/>
    <property type="match status" value="1"/>
</dbReference>
<dbReference type="GO" id="GO:0009313">
    <property type="term" value="P:oligosaccharide catabolic process"/>
    <property type="evidence" value="ECO:0007669"/>
    <property type="project" value="TreeGrafter"/>
</dbReference>
<dbReference type="PANTHER" id="PTHR10357">
    <property type="entry name" value="ALPHA-AMYLASE FAMILY MEMBER"/>
    <property type="match status" value="1"/>
</dbReference>
<keyword evidence="3" id="KW-0326">Glycosidase</keyword>
<dbReference type="Gene3D" id="3.90.400.10">
    <property type="entry name" value="Oligo-1,6-glucosidase, Domain 2"/>
    <property type="match status" value="1"/>
</dbReference>
<evidence type="ECO:0000256" key="9">
    <source>
        <dbReference type="ARBA" id="ARBA00081848"/>
    </source>
</evidence>
<dbReference type="InterPro" id="IPR006047">
    <property type="entry name" value="GH13_cat_dom"/>
</dbReference>
<evidence type="ECO:0000256" key="7">
    <source>
        <dbReference type="ARBA" id="ARBA00070448"/>
    </source>
</evidence>
<evidence type="ECO:0000256" key="1">
    <source>
        <dbReference type="ARBA" id="ARBA00008061"/>
    </source>
</evidence>
<dbReference type="EMBL" id="BLXU01000015">
    <property type="protein sequence ID" value="GFO52754.1"/>
    <property type="molecule type" value="Genomic_DNA"/>
</dbReference>
<keyword evidence="2" id="KW-0378">Hydrolase</keyword>
<dbReference type="FunFam" id="2.60.40.1180:FF:000007">
    <property type="entry name" value="Sucrose isomerase"/>
    <property type="match status" value="1"/>
</dbReference>
<evidence type="ECO:0000256" key="8">
    <source>
        <dbReference type="ARBA" id="ARBA00078103"/>
    </source>
</evidence>
<gene>
    <name evidence="13" type="primary">dexB</name>
    <name evidence="13" type="ORF">ikelab_20290</name>
</gene>
<dbReference type="GO" id="GO:0043896">
    <property type="term" value="F:glucan 1,6-alpha-glucosidase activity"/>
    <property type="evidence" value="ECO:0007669"/>
    <property type="project" value="UniProtKB-EC"/>
</dbReference>
<dbReference type="Proteomes" id="UP000504756">
    <property type="component" value="Unassembled WGS sequence"/>
</dbReference>
<comment type="function">
    <text evidence="5">The physiological substrates may be short isomaltosaccharides.</text>
</comment>
<sequence length="580" mass="67582">MTLFVYKIFLPFLLLIWFKNAIIFLSNRLRKNKKGNSLMNQQNWWQEIVMYQIYPRSFQDSNGDGIGDIKGIISRLDYLAELGIGGIWLSPVYQSPNDDNGYDISNYESIMDEFGTMNDMEMLISEADKRGIKIIMDLVVNHTSDEHPWFIEARKSEENMYHDYYIWRDAPADGSLPNDLKSIFGGPAWQWDDVAEQYYLHLFSKKQPDLNWENEKLRQAIYKMMNFWIDKGIGGFRMDVIDLIGKQPNQGITGNGPKLHDYLKEMNQATFGNKNLLTVGETWGATPEIAKQYSNPKNKELSMVFQFEHIGLDEAEGETKWDLVPLQVSKLKEVFNKWQTELGDEGWNSLFWNNHDLPRIVSRWGNDKEYRVESAKMLAILLHMMKGTPYIYQGEEIGMTNSPVTDIEQIDDIESRNMYFERLEEGYSKEDILHSINVKGRDNARTPMQWSNAKAAGFSTGHPWLAINPNYEKINVEASLGDKNSIFYTYQKLIALRKENPIIIWGEFELLKDTEEEVFAYIRSYKGEDWLVVANFSAHENQFSSSYDVKEEIIHNYPEAMDNVKERVLKPYEAFVVKLK</sequence>
<dbReference type="InterPro" id="IPR017853">
    <property type="entry name" value="GH"/>
</dbReference>
<keyword evidence="11" id="KW-1133">Transmembrane helix</keyword>
<name>A0A6L2ZZ95_9LACT</name>
<feature type="domain" description="Glycosyl hydrolase family 13 catalytic" evidence="12">
    <location>
        <begin position="52"/>
        <end position="445"/>
    </location>
</feature>
<evidence type="ECO:0000256" key="6">
    <source>
        <dbReference type="ARBA" id="ARBA00066532"/>
    </source>
</evidence>
<protein>
    <recommendedName>
        <fullName evidence="7">Glucan 1,6-alpha-glucosidase</fullName>
        <ecNumber evidence="6">3.2.1.70</ecNumber>
    </recommendedName>
    <alternativeName>
        <fullName evidence="9">Dextran glucosidase</fullName>
    </alternativeName>
    <alternativeName>
        <fullName evidence="10">Exo-1,6-alpha-glucosidase</fullName>
    </alternativeName>
    <alternativeName>
        <fullName evidence="8">Glucodextranase</fullName>
    </alternativeName>
</protein>
<dbReference type="SUPFAM" id="SSF51445">
    <property type="entry name" value="(Trans)glycosidases"/>
    <property type="match status" value="1"/>
</dbReference>
<dbReference type="EC" id="3.2.1.70" evidence="6"/>
<dbReference type="GO" id="GO:0004556">
    <property type="term" value="F:alpha-amylase activity"/>
    <property type="evidence" value="ECO:0007669"/>
    <property type="project" value="TreeGrafter"/>
</dbReference>
<comment type="caution">
    <text evidence="13">The sequence shown here is derived from an EMBL/GenBank/DDBJ whole genome shotgun (WGS) entry which is preliminary data.</text>
</comment>
<dbReference type="Gene3D" id="3.20.20.80">
    <property type="entry name" value="Glycosidases"/>
    <property type="match status" value="1"/>
</dbReference>
<comment type="similarity">
    <text evidence="1">Belongs to the glycosyl hydrolase 13 family.</text>
</comment>
<evidence type="ECO:0000256" key="5">
    <source>
        <dbReference type="ARBA" id="ARBA00058853"/>
    </source>
</evidence>
<evidence type="ECO:0000313" key="13">
    <source>
        <dbReference type="EMBL" id="GFO52754.1"/>
    </source>
</evidence>
<dbReference type="NCBIfam" id="NF008183">
    <property type="entry name" value="PRK10933.1"/>
    <property type="match status" value="1"/>
</dbReference>
<organism evidence="13 14">
    <name type="scientific">Lactococcus garvieae</name>
    <dbReference type="NCBI Taxonomy" id="1363"/>
    <lineage>
        <taxon>Bacteria</taxon>
        <taxon>Bacillati</taxon>
        <taxon>Bacillota</taxon>
        <taxon>Bacilli</taxon>
        <taxon>Lactobacillales</taxon>
        <taxon>Streptococcaceae</taxon>
        <taxon>Lactococcus</taxon>
    </lineage>
</organism>
<dbReference type="FunFam" id="3.90.400.10:FF:000002">
    <property type="entry name" value="Sucrose isomerase"/>
    <property type="match status" value="1"/>
</dbReference>
<dbReference type="FunFam" id="3.20.20.80:FF:000064">
    <property type="entry name" value="Oligo-1,6-glucosidase"/>
    <property type="match status" value="2"/>
</dbReference>
<dbReference type="InterPro" id="IPR013780">
    <property type="entry name" value="Glyco_hydro_b"/>
</dbReference>
<feature type="transmembrane region" description="Helical" evidence="11">
    <location>
        <begin position="6"/>
        <end position="25"/>
    </location>
</feature>
<reference evidence="13 14" key="1">
    <citation type="submission" date="2020-06" db="EMBL/GenBank/DDBJ databases">
        <title>Draft genome sequence of Lactic acid bacteria from Okinawan-style tofu.</title>
        <authorList>
            <person name="Takara I."/>
            <person name="Ikematsu S."/>
        </authorList>
    </citation>
    <scope>NUCLEOTIDE SEQUENCE [LARGE SCALE GENOMIC DNA]</scope>
    <source>
        <strain evidence="14">lg38</strain>
    </source>
</reference>
<evidence type="ECO:0000256" key="3">
    <source>
        <dbReference type="ARBA" id="ARBA00023295"/>
    </source>
</evidence>